<comment type="caution">
    <text evidence="1">The sequence shown here is derived from an EMBL/GenBank/DDBJ whole genome shotgun (WGS) entry which is preliminary data.</text>
</comment>
<proteinExistence type="predicted"/>
<dbReference type="RefSeq" id="WP_127040474.1">
    <property type="nucleotide sequence ID" value="NZ_JAABOK010000025.1"/>
</dbReference>
<dbReference type="Proteomes" id="UP000281028">
    <property type="component" value="Unassembled WGS sequence"/>
</dbReference>
<organism evidence="1 2">
    <name type="scientific">Chitinophaga solisilvae</name>
    <dbReference type="NCBI Taxonomy" id="1233460"/>
    <lineage>
        <taxon>Bacteria</taxon>
        <taxon>Pseudomonadati</taxon>
        <taxon>Bacteroidota</taxon>
        <taxon>Chitinophagia</taxon>
        <taxon>Chitinophagales</taxon>
        <taxon>Chitinophagaceae</taxon>
        <taxon>Chitinophaga</taxon>
    </lineage>
</organism>
<reference evidence="1" key="1">
    <citation type="submission" date="2020-05" db="EMBL/GenBank/DDBJ databases">
        <title>Chitinophaga laudate sp. nov., isolated from a tropical peat swamp.</title>
        <authorList>
            <person name="Goh C.B.S."/>
            <person name="Lee M.S."/>
            <person name="Parimannan S."/>
            <person name="Pasbakhsh P."/>
            <person name="Yule C.M."/>
            <person name="Rajandas H."/>
            <person name="Loke S."/>
            <person name="Croft L."/>
            <person name="Tan J.B.L."/>
        </authorList>
    </citation>
    <scope>NUCLEOTIDE SEQUENCE</scope>
    <source>
        <strain evidence="1">Mgbs1</strain>
    </source>
</reference>
<dbReference type="OrthoDB" id="883590at2"/>
<evidence type="ECO:0000313" key="2">
    <source>
        <dbReference type="Proteomes" id="UP000281028"/>
    </source>
</evidence>
<gene>
    <name evidence="1" type="ORF">ECE50_012125</name>
</gene>
<evidence type="ECO:0000313" key="1">
    <source>
        <dbReference type="EMBL" id="NSL87586.1"/>
    </source>
</evidence>
<name>A0A3S1DMZ9_9BACT</name>
<sequence>MTTILFRPVGPDELALIAASGYKKFPPRRPDQPIFYPVMNEQYAIEITTQWNVPAYGKGYVTRFAVNSDFLLPYPIQNVGGVIHNELWIPAEELEKMNENIVGEIEIIREY</sequence>
<dbReference type="EMBL" id="RIAR02000001">
    <property type="protein sequence ID" value="NSL87586.1"/>
    <property type="molecule type" value="Genomic_DNA"/>
</dbReference>
<accession>A0A3S1DMZ9</accession>
<protein>
    <submittedName>
        <fullName evidence="1">Uncharacterized protein</fullName>
    </submittedName>
</protein>
<dbReference type="AlphaFoldDB" id="A0A3S1DMZ9"/>
<keyword evidence="2" id="KW-1185">Reference proteome</keyword>